<keyword evidence="6 9" id="KW-0067">ATP-binding</keyword>
<dbReference type="PANTHER" id="PTHR43297:SF2">
    <property type="entry name" value="DIPEPTIDE TRANSPORT ATP-BINDING PROTEIN DPPD"/>
    <property type="match status" value="1"/>
</dbReference>
<dbReference type="RefSeq" id="WP_197104805.1">
    <property type="nucleotide sequence ID" value="NZ_JACCEL010000019.1"/>
</dbReference>
<keyword evidence="5" id="KW-0547">Nucleotide-binding</keyword>
<dbReference type="EMBL" id="JACCEL010000019">
    <property type="protein sequence ID" value="MBG9978747.1"/>
    <property type="molecule type" value="Genomic_DNA"/>
</dbReference>
<keyword evidence="3" id="KW-0813">Transport</keyword>
<comment type="subcellular location">
    <subcellularLocation>
        <location evidence="1">Cell membrane</location>
        <topology evidence="1">Peripheral membrane protein</topology>
    </subcellularLocation>
</comment>
<evidence type="ECO:0000313" key="9">
    <source>
        <dbReference type="EMBL" id="MBG9978747.1"/>
    </source>
</evidence>
<evidence type="ECO:0000259" key="8">
    <source>
        <dbReference type="PROSITE" id="PS50893"/>
    </source>
</evidence>
<protein>
    <submittedName>
        <fullName evidence="9">ABC transporter ATP-binding protein</fullName>
    </submittedName>
</protein>
<feature type="domain" description="ABC transporter" evidence="8">
    <location>
        <begin position="7"/>
        <end position="257"/>
    </location>
</feature>
<evidence type="ECO:0000256" key="1">
    <source>
        <dbReference type="ARBA" id="ARBA00004202"/>
    </source>
</evidence>
<dbReference type="GO" id="GO:0005524">
    <property type="term" value="F:ATP binding"/>
    <property type="evidence" value="ECO:0007669"/>
    <property type="project" value="UniProtKB-KW"/>
</dbReference>
<evidence type="ECO:0000256" key="6">
    <source>
        <dbReference type="ARBA" id="ARBA00022840"/>
    </source>
</evidence>
<dbReference type="InterPro" id="IPR013563">
    <property type="entry name" value="Oligopep_ABC_C"/>
</dbReference>
<evidence type="ECO:0000256" key="5">
    <source>
        <dbReference type="ARBA" id="ARBA00022741"/>
    </source>
</evidence>
<organism evidence="9 10">
    <name type="scientific">Ruoffia tabacinasalis</name>
    <dbReference type="NCBI Taxonomy" id="87458"/>
    <lineage>
        <taxon>Bacteria</taxon>
        <taxon>Bacillati</taxon>
        <taxon>Bacillota</taxon>
        <taxon>Bacilli</taxon>
        <taxon>Lactobacillales</taxon>
        <taxon>Aerococcaceae</taxon>
        <taxon>Ruoffia</taxon>
    </lineage>
</organism>
<dbReference type="InterPro" id="IPR003593">
    <property type="entry name" value="AAA+_ATPase"/>
</dbReference>
<evidence type="ECO:0000313" key="10">
    <source>
        <dbReference type="Proteomes" id="UP000823401"/>
    </source>
</evidence>
<dbReference type="Pfam" id="PF00005">
    <property type="entry name" value="ABC_tran"/>
    <property type="match status" value="1"/>
</dbReference>
<keyword evidence="4" id="KW-1003">Cell membrane</keyword>
<evidence type="ECO:0000256" key="4">
    <source>
        <dbReference type="ARBA" id="ARBA00022475"/>
    </source>
</evidence>
<evidence type="ECO:0000256" key="7">
    <source>
        <dbReference type="ARBA" id="ARBA00023136"/>
    </source>
</evidence>
<reference evidence="9 10" key="1">
    <citation type="submission" date="2020-07" db="EMBL/GenBank/DDBJ databases">
        <title>Facklamia lactis sp. nov., isolated from raw milk.</title>
        <authorList>
            <person name="Doll E.V."/>
            <person name="Huptas C."/>
            <person name="Staib L."/>
            <person name="Wenning M."/>
            <person name="Scherer S."/>
        </authorList>
    </citation>
    <scope>NUCLEOTIDE SEQUENCE [LARGE SCALE GENOMIC DNA]</scope>
    <source>
        <strain evidence="9 10">DSM 104272</strain>
    </source>
</reference>
<dbReference type="InterPro" id="IPR027417">
    <property type="entry name" value="P-loop_NTPase"/>
</dbReference>
<dbReference type="NCBIfam" id="TIGR01727">
    <property type="entry name" value="oligo_HPY"/>
    <property type="match status" value="1"/>
</dbReference>
<keyword evidence="7" id="KW-0472">Membrane</keyword>
<gene>
    <name evidence="9" type="ORF">HYQ42_08080</name>
</gene>
<dbReference type="Gene3D" id="3.40.50.300">
    <property type="entry name" value="P-loop containing nucleotide triphosphate hydrolases"/>
    <property type="match status" value="1"/>
</dbReference>
<keyword evidence="10" id="KW-1185">Reference proteome</keyword>
<dbReference type="CDD" id="cd03257">
    <property type="entry name" value="ABC_NikE_OppD_transporters"/>
    <property type="match status" value="1"/>
</dbReference>
<dbReference type="InterPro" id="IPR003439">
    <property type="entry name" value="ABC_transporter-like_ATP-bd"/>
</dbReference>
<dbReference type="InterPro" id="IPR050388">
    <property type="entry name" value="ABC_Ni/Peptide_Import"/>
</dbReference>
<comment type="caution">
    <text evidence="9">The sequence shown here is derived from an EMBL/GenBank/DDBJ whole genome shotgun (WGS) entry which is preliminary data.</text>
</comment>
<evidence type="ECO:0000256" key="2">
    <source>
        <dbReference type="ARBA" id="ARBA00005417"/>
    </source>
</evidence>
<dbReference type="PANTHER" id="PTHR43297">
    <property type="entry name" value="OLIGOPEPTIDE TRANSPORT ATP-BINDING PROTEIN APPD"/>
    <property type="match status" value="1"/>
</dbReference>
<evidence type="ECO:0000256" key="3">
    <source>
        <dbReference type="ARBA" id="ARBA00022448"/>
    </source>
</evidence>
<name>A0ABS0LL39_9LACT</name>
<accession>A0ABS0LL39</accession>
<dbReference type="SUPFAM" id="SSF52540">
    <property type="entry name" value="P-loop containing nucleoside triphosphate hydrolases"/>
    <property type="match status" value="1"/>
</dbReference>
<comment type="similarity">
    <text evidence="2">Belongs to the ABC transporter superfamily.</text>
</comment>
<dbReference type="Proteomes" id="UP000823401">
    <property type="component" value="Unassembled WGS sequence"/>
</dbReference>
<proteinExistence type="inferred from homology"/>
<dbReference type="PROSITE" id="PS50893">
    <property type="entry name" value="ABC_TRANSPORTER_2"/>
    <property type="match status" value="1"/>
</dbReference>
<dbReference type="SMART" id="SM00382">
    <property type="entry name" value="AAA"/>
    <property type="match status" value="1"/>
</dbReference>
<sequence length="334" mass="36952">MEAKKLLEVTNLNVSFWKEDRLLNAVKDVSFHINHGEIVAIVGESGSGKSVTAEALLGLHDSKATEVSGGIQLEGESVLSDTHSSLLKLRGKEIGIIFQDSMNSLDPVFKIENQFIETLKKHFKMNKKTAKKVAAESLKLAGVPDSDRVLNSYPHELSGGLQQRVMIALTISCRPKLLIGDEPTTALDVTIQYQILSLLKSIQSELNTGILLVTHDFGVVAEIATRVIVMYAGEIVESGKTSEIINNPLHPYTQSLLKSRIPKNQKRDELLYTIKGKVPSLTEMPESGCRFAPRIPWAKSNSHETYPKLHEVSDGHLVRCTCWKAFNFQPEVAI</sequence>
<dbReference type="Pfam" id="PF08352">
    <property type="entry name" value="oligo_HPY"/>
    <property type="match status" value="1"/>
</dbReference>